<accession>A0A0B8QFV0</accession>
<evidence type="ECO:0000313" key="1">
    <source>
        <dbReference type="EMBL" id="GAM77476.1"/>
    </source>
</evidence>
<organism evidence="1 2">
    <name type="scientific">Vibrio ishigakensis</name>
    <dbReference type="NCBI Taxonomy" id="1481914"/>
    <lineage>
        <taxon>Bacteria</taxon>
        <taxon>Pseudomonadati</taxon>
        <taxon>Pseudomonadota</taxon>
        <taxon>Gammaproteobacteria</taxon>
        <taxon>Vibrionales</taxon>
        <taxon>Vibrionaceae</taxon>
        <taxon>Vibrio</taxon>
    </lineage>
</organism>
<name>A0A0B8QFV0_9VIBR</name>
<dbReference type="Proteomes" id="UP000031666">
    <property type="component" value="Unassembled WGS sequence"/>
</dbReference>
<comment type="caution">
    <text evidence="1">The sequence shown here is derived from an EMBL/GenBank/DDBJ whole genome shotgun (WGS) entry which is preliminary data.</text>
</comment>
<reference evidence="1 2" key="2">
    <citation type="submission" date="2015-01" db="EMBL/GenBank/DDBJ databases">
        <authorList>
            <consortium name="NBRP consortium"/>
            <person name="Sawabe T."/>
            <person name="Meirelles P."/>
            <person name="Feng G."/>
            <person name="Sayaka M."/>
            <person name="Hattori M."/>
            <person name="Ohkuma M."/>
        </authorList>
    </citation>
    <scope>NUCLEOTIDE SEQUENCE [LARGE SCALE GENOMIC DNA]</scope>
    <source>
        <strain evidence="2">JCM 19241</strain>
    </source>
</reference>
<dbReference type="STRING" id="1481914.JCM19241_4599"/>
<reference evidence="1 2" key="1">
    <citation type="submission" date="2015-01" db="EMBL/GenBank/DDBJ databases">
        <title>Vibrio sp. C94 JCM 19241 whole genome shotgun sequence.</title>
        <authorList>
            <person name="Sawabe T."/>
            <person name="Meirelles P."/>
            <person name="Feng G."/>
            <person name="Sayaka M."/>
            <person name="Hattori M."/>
            <person name="Ohkuma M."/>
        </authorList>
    </citation>
    <scope>NUCLEOTIDE SEQUENCE [LARGE SCALE GENOMIC DNA]</scope>
    <source>
        <strain evidence="2">JCM 19241</strain>
    </source>
</reference>
<protein>
    <submittedName>
        <fullName evidence="1">Uncharacterized protein</fullName>
    </submittedName>
</protein>
<dbReference type="AlphaFoldDB" id="A0A0B8QFV0"/>
<gene>
    <name evidence="1" type="ORF">JCM19241_4599</name>
</gene>
<dbReference type="EMBL" id="BBSC01000009">
    <property type="protein sequence ID" value="GAM77476.1"/>
    <property type="molecule type" value="Genomic_DNA"/>
</dbReference>
<sequence>MYANDCDTHAWGCDDDGNLQYPEVFAQTWQDADDGNIDISNEDTVILTPNRELGYSGDRPDKGTCIDGNNSGRCIMNSSLRLENRPSLSPPADAVQIGNINDISAPGIYKTGKIENLDLDIVAVQSLSMRVT</sequence>
<evidence type="ECO:0000313" key="2">
    <source>
        <dbReference type="Proteomes" id="UP000031666"/>
    </source>
</evidence>
<proteinExistence type="predicted"/>